<evidence type="ECO:0000313" key="1">
    <source>
        <dbReference type="EMBL" id="TDX98140.1"/>
    </source>
</evidence>
<protein>
    <submittedName>
        <fullName evidence="1">Uncharacterized protein</fullName>
    </submittedName>
</protein>
<dbReference type="Proteomes" id="UP000294914">
    <property type="component" value="Unassembled WGS sequence"/>
</dbReference>
<dbReference type="EMBL" id="SOQX01000009">
    <property type="protein sequence ID" value="TDX98140.1"/>
    <property type="molecule type" value="Genomic_DNA"/>
</dbReference>
<dbReference type="AlphaFoldDB" id="A0A4R8IEW4"/>
<keyword evidence="2" id="KW-1185">Reference proteome</keyword>
<dbReference type="RefSeq" id="WP_134085164.1">
    <property type="nucleotide sequence ID" value="NZ_SOQX01000009.1"/>
</dbReference>
<comment type="caution">
    <text evidence="1">The sequence shown here is derived from an EMBL/GenBank/DDBJ whole genome shotgun (WGS) entry which is preliminary data.</text>
</comment>
<sequence length="96" mass="10434">MDQQEEIMQMINLLAGAAQAGAQGVLARAALNLMQASEAVVKARKLQMSDEFQQAAMDQLLAARQALFQALELPEAMSEARQDVIDNGQQPYQSGQ</sequence>
<accession>A0A4R8IEW4</accession>
<organism evidence="1 2">
    <name type="scientific">Thiohalophilus thiocyanatoxydans</name>
    <dbReference type="NCBI Taxonomy" id="381308"/>
    <lineage>
        <taxon>Bacteria</taxon>
        <taxon>Pseudomonadati</taxon>
        <taxon>Pseudomonadota</taxon>
        <taxon>Gammaproteobacteria</taxon>
        <taxon>Thiohalomonadales</taxon>
        <taxon>Thiohalophilaceae</taxon>
        <taxon>Thiohalophilus</taxon>
    </lineage>
</organism>
<proteinExistence type="predicted"/>
<evidence type="ECO:0000313" key="2">
    <source>
        <dbReference type="Proteomes" id="UP000294914"/>
    </source>
</evidence>
<gene>
    <name evidence="1" type="ORF">EDC23_2622</name>
</gene>
<reference evidence="1 2" key="1">
    <citation type="submission" date="2019-03" db="EMBL/GenBank/DDBJ databases">
        <title>Genomic Encyclopedia of Type Strains, Phase IV (KMG-IV): sequencing the most valuable type-strain genomes for metagenomic binning, comparative biology and taxonomic classification.</title>
        <authorList>
            <person name="Goeker M."/>
        </authorList>
    </citation>
    <scope>NUCLEOTIDE SEQUENCE [LARGE SCALE GENOMIC DNA]</scope>
    <source>
        <strain evidence="1 2">DSM 16326</strain>
    </source>
</reference>
<name>A0A4R8IEW4_9GAMM</name>